<name>D8Q1Q6_SCHCM</name>
<proteinExistence type="predicted"/>
<dbReference type="VEuPathDB" id="FungiDB:SCHCODRAFT_02536685"/>
<dbReference type="Gene3D" id="2.30.29.30">
    <property type="entry name" value="Pleckstrin-homology domain (PH domain)/Phosphotyrosine-binding domain (PTB)"/>
    <property type="match status" value="2"/>
</dbReference>
<sequence length="323" mass="36283">MLIPTSEETEYTRHEARGKLFKLVDGRYAELCAGTLKIMANKQDKTAGRLVLREAGTDIVMMEIRVDMLGKACLTGSDDRWITLETDDDYCDEEESWMFKVIGMSGAQRILDVIYDCAVDSIYAQAKGGIDEHTMPQLREVIVASMQVNPSRQNAPSPASAPATPPRQTSSSYRVKKERLSTSPRKSSSPSPKKTPLFRPKEELIVCSARGTLHRYENMHENNGRDTLGVVKVTVNRLDPTCTGRLVMYRDLGRTVLLDVPLRNMFKCGFAHPFDWRYISLAFASEFGEKQYVLFQALDVEPAKNLVAAINDPHAYMALEYAS</sequence>
<dbReference type="GeneID" id="9591000"/>
<organism evidence="3">
    <name type="scientific">Schizophyllum commune (strain H4-8 / FGSC 9210)</name>
    <name type="common">Split gill fungus</name>
    <dbReference type="NCBI Taxonomy" id="578458"/>
    <lineage>
        <taxon>Eukaryota</taxon>
        <taxon>Fungi</taxon>
        <taxon>Dikarya</taxon>
        <taxon>Basidiomycota</taxon>
        <taxon>Agaricomycotina</taxon>
        <taxon>Agaricomycetes</taxon>
        <taxon>Agaricomycetidae</taxon>
        <taxon>Agaricales</taxon>
        <taxon>Schizophyllaceae</taxon>
        <taxon>Schizophyllum</taxon>
    </lineage>
</organism>
<dbReference type="AlphaFoldDB" id="D8Q1Q6"/>
<gene>
    <name evidence="2" type="ORF">SCHCODRAFT_234380</name>
</gene>
<accession>D8Q1Q6</accession>
<dbReference type="Proteomes" id="UP000007431">
    <property type="component" value="Unassembled WGS sequence"/>
</dbReference>
<keyword evidence="3" id="KW-1185">Reference proteome</keyword>
<dbReference type="OrthoDB" id="2930472at2759"/>
<feature type="region of interest" description="Disordered" evidence="1">
    <location>
        <begin position="149"/>
        <end position="197"/>
    </location>
</feature>
<evidence type="ECO:0008006" key="4">
    <source>
        <dbReference type="Google" id="ProtNLM"/>
    </source>
</evidence>
<evidence type="ECO:0000256" key="1">
    <source>
        <dbReference type="SAM" id="MobiDB-lite"/>
    </source>
</evidence>
<dbReference type="EMBL" id="GL377305">
    <property type="protein sequence ID" value="EFI97982.1"/>
    <property type="molecule type" value="Genomic_DNA"/>
</dbReference>
<dbReference type="InParanoid" id="D8Q1Q6"/>
<dbReference type="InterPro" id="IPR011993">
    <property type="entry name" value="PH-like_dom_sf"/>
</dbReference>
<dbReference type="SUPFAM" id="SSF50729">
    <property type="entry name" value="PH domain-like"/>
    <property type="match status" value="1"/>
</dbReference>
<feature type="compositionally biased region" description="Low complexity" evidence="1">
    <location>
        <begin position="149"/>
        <end position="172"/>
    </location>
</feature>
<protein>
    <recommendedName>
        <fullName evidence="4">RanBD1 domain-containing protein</fullName>
    </recommendedName>
</protein>
<evidence type="ECO:0000313" key="3">
    <source>
        <dbReference type="Proteomes" id="UP000007431"/>
    </source>
</evidence>
<dbReference type="HOGENOM" id="CLU_860949_0_0_1"/>
<dbReference type="KEGG" id="scm:SCHCO_02536685"/>
<dbReference type="RefSeq" id="XP_003032885.1">
    <property type="nucleotide sequence ID" value="XM_003032839.1"/>
</dbReference>
<reference evidence="2 3" key="1">
    <citation type="journal article" date="2010" name="Nat. Biotechnol.">
        <title>Genome sequence of the model mushroom Schizophyllum commune.</title>
        <authorList>
            <person name="Ohm R.A."/>
            <person name="de Jong J.F."/>
            <person name="Lugones L.G."/>
            <person name="Aerts A."/>
            <person name="Kothe E."/>
            <person name="Stajich J.E."/>
            <person name="de Vries R.P."/>
            <person name="Record E."/>
            <person name="Levasseur A."/>
            <person name="Baker S.E."/>
            <person name="Bartholomew K.A."/>
            <person name="Coutinho P.M."/>
            <person name="Erdmann S."/>
            <person name="Fowler T.J."/>
            <person name="Gathman A.C."/>
            <person name="Lombard V."/>
            <person name="Henrissat B."/>
            <person name="Knabe N."/>
            <person name="Kuees U."/>
            <person name="Lilly W.W."/>
            <person name="Lindquist E."/>
            <person name="Lucas S."/>
            <person name="Magnuson J.K."/>
            <person name="Piumi F."/>
            <person name="Raudaskoski M."/>
            <person name="Salamov A."/>
            <person name="Schmutz J."/>
            <person name="Schwarze F.W.M.R."/>
            <person name="vanKuyk P.A."/>
            <person name="Horton J.S."/>
            <person name="Grigoriev I.V."/>
            <person name="Woesten H.A.B."/>
        </authorList>
    </citation>
    <scope>NUCLEOTIDE SEQUENCE [LARGE SCALE GENOMIC DNA]</scope>
    <source>
        <strain evidence="3">H4-8 / FGSC 9210</strain>
    </source>
</reference>
<evidence type="ECO:0000313" key="2">
    <source>
        <dbReference type="EMBL" id="EFI97982.1"/>
    </source>
</evidence>
<feature type="compositionally biased region" description="Low complexity" evidence="1">
    <location>
        <begin position="181"/>
        <end position="197"/>
    </location>
</feature>